<protein>
    <submittedName>
        <fullName evidence="1">Uncharacterized protein</fullName>
    </submittedName>
</protein>
<sequence length="96" mass="10325">MMISTFAVFAGGHRALWLQAAGRPGGLLSRRTAHRGGGRISSRDFNGVGSVGQRGACMMSAILHAPSCCAIQLLRRDRFQIRAKRSGSKLQPFLQG</sequence>
<dbReference type="GeneID" id="63762519"/>
<dbReference type="EMBL" id="KV878584">
    <property type="protein sequence ID" value="OJJ60553.1"/>
    <property type="molecule type" value="Genomic_DNA"/>
</dbReference>
<dbReference type="AlphaFoldDB" id="A0A1L9TMN2"/>
<organism evidence="1 2">
    <name type="scientific">Aspergillus sydowii CBS 593.65</name>
    <dbReference type="NCBI Taxonomy" id="1036612"/>
    <lineage>
        <taxon>Eukaryota</taxon>
        <taxon>Fungi</taxon>
        <taxon>Dikarya</taxon>
        <taxon>Ascomycota</taxon>
        <taxon>Pezizomycotina</taxon>
        <taxon>Eurotiomycetes</taxon>
        <taxon>Eurotiomycetidae</taxon>
        <taxon>Eurotiales</taxon>
        <taxon>Aspergillaceae</taxon>
        <taxon>Aspergillus</taxon>
        <taxon>Aspergillus subgen. Nidulantes</taxon>
    </lineage>
</organism>
<keyword evidence="2" id="KW-1185">Reference proteome</keyword>
<reference evidence="2" key="1">
    <citation type="journal article" date="2017" name="Genome Biol.">
        <title>Comparative genomics reveals high biological diversity and specific adaptations in the industrially and medically important fungal genus Aspergillus.</title>
        <authorList>
            <person name="de Vries R.P."/>
            <person name="Riley R."/>
            <person name="Wiebenga A."/>
            <person name="Aguilar-Osorio G."/>
            <person name="Amillis S."/>
            <person name="Uchima C.A."/>
            <person name="Anderluh G."/>
            <person name="Asadollahi M."/>
            <person name="Askin M."/>
            <person name="Barry K."/>
            <person name="Battaglia E."/>
            <person name="Bayram O."/>
            <person name="Benocci T."/>
            <person name="Braus-Stromeyer S.A."/>
            <person name="Caldana C."/>
            <person name="Canovas D."/>
            <person name="Cerqueira G.C."/>
            <person name="Chen F."/>
            <person name="Chen W."/>
            <person name="Choi C."/>
            <person name="Clum A."/>
            <person name="Dos Santos R.A."/>
            <person name="Damasio A.R."/>
            <person name="Diallinas G."/>
            <person name="Emri T."/>
            <person name="Fekete E."/>
            <person name="Flipphi M."/>
            <person name="Freyberg S."/>
            <person name="Gallo A."/>
            <person name="Gournas C."/>
            <person name="Habgood R."/>
            <person name="Hainaut M."/>
            <person name="Harispe M.L."/>
            <person name="Henrissat B."/>
            <person name="Hilden K.S."/>
            <person name="Hope R."/>
            <person name="Hossain A."/>
            <person name="Karabika E."/>
            <person name="Karaffa L."/>
            <person name="Karanyi Z."/>
            <person name="Krasevec N."/>
            <person name="Kuo A."/>
            <person name="Kusch H."/>
            <person name="LaButti K."/>
            <person name="Lagendijk E.L."/>
            <person name="Lapidus A."/>
            <person name="Levasseur A."/>
            <person name="Lindquist E."/>
            <person name="Lipzen A."/>
            <person name="Logrieco A.F."/>
            <person name="MacCabe A."/>
            <person name="Maekelae M.R."/>
            <person name="Malavazi I."/>
            <person name="Melin P."/>
            <person name="Meyer V."/>
            <person name="Mielnichuk N."/>
            <person name="Miskei M."/>
            <person name="Molnar A.P."/>
            <person name="Mule G."/>
            <person name="Ngan C.Y."/>
            <person name="Orejas M."/>
            <person name="Orosz E."/>
            <person name="Ouedraogo J.P."/>
            <person name="Overkamp K.M."/>
            <person name="Park H.-S."/>
            <person name="Perrone G."/>
            <person name="Piumi F."/>
            <person name="Punt P.J."/>
            <person name="Ram A.F."/>
            <person name="Ramon A."/>
            <person name="Rauscher S."/>
            <person name="Record E."/>
            <person name="Riano-Pachon D.M."/>
            <person name="Robert V."/>
            <person name="Roehrig J."/>
            <person name="Ruller R."/>
            <person name="Salamov A."/>
            <person name="Salih N.S."/>
            <person name="Samson R.A."/>
            <person name="Sandor E."/>
            <person name="Sanguinetti M."/>
            <person name="Schuetze T."/>
            <person name="Sepcic K."/>
            <person name="Shelest E."/>
            <person name="Sherlock G."/>
            <person name="Sophianopoulou V."/>
            <person name="Squina F.M."/>
            <person name="Sun H."/>
            <person name="Susca A."/>
            <person name="Todd R.B."/>
            <person name="Tsang A."/>
            <person name="Unkles S.E."/>
            <person name="van de Wiele N."/>
            <person name="van Rossen-Uffink D."/>
            <person name="Oliveira J.V."/>
            <person name="Vesth T.C."/>
            <person name="Visser J."/>
            <person name="Yu J.-H."/>
            <person name="Zhou M."/>
            <person name="Andersen M.R."/>
            <person name="Archer D.B."/>
            <person name="Baker S.E."/>
            <person name="Benoit I."/>
            <person name="Brakhage A.A."/>
            <person name="Braus G.H."/>
            <person name="Fischer R."/>
            <person name="Frisvad J.C."/>
            <person name="Goldman G.H."/>
            <person name="Houbraken J."/>
            <person name="Oakley B."/>
            <person name="Pocsi I."/>
            <person name="Scazzocchio C."/>
            <person name="Seiboth B."/>
            <person name="vanKuyk P.A."/>
            <person name="Wortman J."/>
            <person name="Dyer P.S."/>
            <person name="Grigoriev I.V."/>
        </authorList>
    </citation>
    <scope>NUCLEOTIDE SEQUENCE [LARGE SCALE GENOMIC DNA]</scope>
    <source>
        <strain evidence="2">CBS 593.65</strain>
    </source>
</reference>
<dbReference type="RefSeq" id="XP_040704359.1">
    <property type="nucleotide sequence ID" value="XM_040846446.1"/>
</dbReference>
<accession>A0A1L9TMN2</accession>
<proteinExistence type="predicted"/>
<gene>
    <name evidence="1" type="ORF">ASPSYDRAFT_42313</name>
</gene>
<dbReference type="Proteomes" id="UP000184356">
    <property type="component" value="Unassembled WGS sequence"/>
</dbReference>
<evidence type="ECO:0000313" key="1">
    <source>
        <dbReference type="EMBL" id="OJJ60553.1"/>
    </source>
</evidence>
<name>A0A1L9TMN2_9EURO</name>
<dbReference type="VEuPathDB" id="FungiDB:ASPSYDRAFT_42313"/>
<evidence type="ECO:0000313" key="2">
    <source>
        <dbReference type="Proteomes" id="UP000184356"/>
    </source>
</evidence>